<keyword evidence="3" id="KW-0964">Secreted</keyword>
<dbReference type="Gene3D" id="1.20.120.20">
    <property type="entry name" value="Apolipoprotein"/>
    <property type="match status" value="1"/>
</dbReference>
<dbReference type="SUPFAM" id="SSF69255">
    <property type="entry name" value="gp5 N-terminal domain-like"/>
    <property type="match status" value="1"/>
</dbReference>
<dbReference type="InterPro" id="IPR017847">
    <property type="entry name" value="T6SS_RhsGE_Vgr_subset"/>
</dbReference>
<keyword evidence="8" id="KW-1185">Reference proteome</keyword>
<feature type="compositionally biased region" description="Low complexity" evidence="4">
    <location>
        <begin position="873"/>
        <end position="907"/>
    </location>
</feature>
<evidence type="ECO:0000259" key="5">
    <source>
        <dbReference type="Pfam" id="PF04717"/>
    </source>
</evidence>
<feature type="region of interest" description="Disordered" evidence="4">
    <location>
        <begin position="873"/>
        <end position="937"/>
    </location>
</feature>
<proteinExistence type="inferred from homology"/>
<dbReference type="PANTHER" id="PTHR32305:SF15">
    <property type="entry name" value="PROTEIN RHSA-RELATED"/>
    <property type="match status" value="1"/>
</dbReference>
<evidence type="ECO:0000256" key="2">
    <source>
        <dbReference type="ARBA" id="ARBA00005558"/>
    </source>
</evidence>
<dbReference type="EMBL" id="CP063849">
    <property type="protein sequence ID" value="QOY87623.1"/>
    <property type="molecule type" value="Genomic_DNA"/>
</dbReference>
<dbReference type="Pfam" id="PF22178">
    <property type="entry name" value="Gp5_trimer_C"/>
    <property type="match status" value="1"/>
</dbReference>
<dbReference type="Gene3D" id="2.30.110.50">
    <property type="match status" value="1"/>
</dbReference>
<feature type="domain" description="Gp5/Type VI secretion system Vgr protein OB-fold" evidence="5">
    <location>
        <begin position="390"/>
        <end position="459"/>
    </location>
</feature>
<evidence type="ECO:0000259" key="6">
    <source>
        <dbReference type="Pfam" id="PF22178"/>
    </source>
</evidence>
<feature type="compositionally biased region" description="Basic and acidic residues" evidence="4">
    <location>
        <begin position="921"/>
        <end position="937"/>
    </location>
</feature>
<protein>
    <submittedName>
        <fullName evidence="7">Type VI secretion system tip protein VgrG</fullName>
    </submittedName>
</protein>
<dbReference type="GO" id="GO:0005576">
    <property type="term" value="C:extracellular region"/>
    <property type="evidence" value="ECO:0007669"/>
    <property type="project" value="UniProtKB-SubCell"/>
</dbReference>
<comment type="subcellular location">
    <subcellularLocation>
        <location evidence="1">Secreted</location>
    </subcellularLocation>
</comment>
<dbReference type="NCBIfam" id="TIGR01646">
    <property type="entry name" value="vgr_GE"/>
    <property type="match status" value="1"/>
</dbReference>
<gene>
    <name evidence="7" type="primary">tssI</name>
    <name evidence="7" type="ORF">IRI77_33540</name>
</gene>
<dbReference type="SUPFAM" id="SSF69279">
    <property type="entry name" value="Phage tail proteins"/>
    <property type="match status" value="2"/>
</dbReference>
<evidence type="ECO:0000313" key="8">
    <source>
        <dbReference type="Proteomes" id="UP000593892"/>
    </source>
</evidence>
<accession>A0A7S7SKC8</accession>
<dbReference type="Gene3D" id="4.10.220.110">
    <property type="match status" value="1"/>
</dbReference>
<dbReference type="RefSeq" id="WP_194449290.1">
    <property type="nucleotide sequence ID" value="NZ_CP063849.1"/>
</dbReference>
<dbReference type="SUPFAM" id="SSF69349">
    <property type="entry name" value="Phage fibre proteins"/>
    <property type="match status" value="1"/>
</dbReference>
<reference evidence="7 8" key="1">
    <citation type="submission" date="2020-10" db="EMBL/GenBank/DDBJ databases">
        <title>Complete genome sequence of Paludibaculum fermentans P105T, a facultatively anaerobic acidobacterium capable of dissimilatory Fe(III) reduction.</title>
        <authorList>
            <person name="Dedysh S.N."/>
            <person name="Beletsky A.V."/>
            <person name="Kulichevskaya I.S."/>
            <person name="Mardanov A.V."/>
            <person name="Ravin N.V."/>
        </authorList>
    </citation>
    <scope>NUCLEOTIDE SEQUENCE [LARGE SCALE GENOMIC DNA]</scope>
    <source>
        <strain evidence="7 8">P105</strain>
    </source>
</reference>
<evidence type="ECO:0000313" key="7">
    <source>
        <dbReference type="EMBL" id="QOY87623.1"/>
    </source>
</evidence>
<dbReference type="InterPro" id="IPR050708">
    <property type="entry name" value="T6SS_VgrG/RHS"/>
</dbReference>
<dbReference type="Pfam" id="PF05954">
    <property type="entry name" value="Phage_GPD"/>
    <property type="match status" value="1"/>
</dbReference>
<dbReference type="InterPro" id="IPR006531">
    <property type="entry name" value="Gp5/Vgr_OB"/>
</dbReference>
<feature type="domain" description="Gp5/Type VI secretion system Vgr C-terminal trimerisation" evidence="6">
    <location>
        <begin position="476"/>
        <end position="584"/>
    </location>
</feature>
<dbReference type="KEGG" id="pfer:IRI77_33540"/>
<name>A0A7S7SKC8_PALFE</name>
<evidence type="ECO:0000256" key="4">
    <source>
        <dbReference type="SAM" id="MobiDB-lite"/>
    </source>
</evidence>
<sequence>MGDLKQANRFLQLETPLGEDRLLLKSFEGTEEMSGLFRYQLEMVSEENDLDLDQLVGKPVSFGVRLREKKEFRWWNGVVSKAWHYPDEDRLVHYGAEVVPWFWFLTRSTDCFIRQKIEVKDVLKDVFRRFGFNQYSDQVKRPHTPWPYLTQYRETHFAFLSRLMEEEGIYYFFQHEKGKHTMVFTDDNGVHQPSPHQSRMKFQTNRGPGTFHAEDSIYHWEFHSQFESGKYAHAEWNFLTPEISLNSEVPAKTKKAAVKQYEIFDYPGEYEERPEGDSWATTRMEEQELDDEFCKGSGDSRALSPGFKFDLYGHDRKDQNRQYVVTEIKHSAEEGSFFAGDLSGPGRYTNSFKCIPATVQYRPKRKTPKHTMRGVQTAIVVGPKPEEIHTDDHGQVKVQFHWDREKNKKDEDRSCYMRVAQPWAGKNWGGMFLPRVGQEVLVDFLEGDPDRPIIVGRVYNATQKPPWELPKNKNWSGFKSRSTREGSADNYSELRFDDTKGKEEFLLHAERDMTITVEHDTNEHVEHNRYLTVDGIQSEQVKQDLHSDVEGERREQVGKNLSLNVGGQAHQKAAKLYTLESGGEIHLKAKGRIVLDAGAGITFLGQGGSSYIDVTAAGIVIQGPMVYLNCGLPNAGLGIPSMPELPIKPGDLMQGGLTGLTGPLAGAAAGNLGGALGGIAGAAGGLMGSVGSQLGAALGGAAAGAAGGLTSALGPSGALGSAAGLLGGAAAQAGASLATAVAGVAPGIQPASGGLLGQVQAGVPGIGGIAGRAQEALGQVAGQVEQAAGALAGQAQQVLGQVGAPAQQALGQFVDQARQAVGQIAGQAQQALAPVAGQAEQAAGQAAGKVPQAISSATGAAAGQAAGLFGQNPASPAAQADAASNTPSTVGLPAAAGSPLASSPAGGEVFLPAAEQPVARPDPRPRPISKEDENTSR</sequence>
<dbReference type="Proteomes" id="UP000593892">
    <property type="component" value="Chromosome"/>
</dbReference>
<dbReference type="InterPro" id="IPR037026">
    <property type="entry name" value="Vgr_OB-fold_dom_sf"/>
</dbReference>
<dbReference type="Gene3D" id="3.55.50.10">
    <property type="entry name" value="Baseplate protein-like domains"/>
    <property type="match status" value="1"/>
</dbReference>
<dbReference type="Gene3D" id="2.40.50.230">
    <property type="entry name" value="Gp5 N-terminal domain"/>
    <property type="match status" value="1"/>
</dbReference>
<evidence type="ECO:0000256" key="3">
    <source>
        <dbReference type="ARBA" id="ARBA00022525"/>
    </source>
</evidence>
<dbReference type="InterPro" id="IPR054030">
    <property type="entry name" value="Gp5_Vgr_C"/>
</dbReference>
<dbReference type="Pfam" id="PF04717">
    <property type="entry name" value="Phage_base_V"/>
    <property type="match status" value="1"/>
</dbReference>
<dbReference type="InterPro" id="IPR006533">
    <property type="entry name" value="T6SS_Vgr_RhsGE"/>
</dbReference>
<evidence type="ECO:0000256" key="1">
    <source>
        <dbReference type="ARBA" id="ARBA00004613"/>
    </source>
</evidence>
<dbReference type="NCBIfam" id="TIGR03361">
    <property type="entry name" value="VI_Rhs_Vgr"/>
    <property type="match status" value="1"/>
</dbReference>
<dbReference type="PANTHER" id="PTHR32305">
    <property type="match status" value="1"/>
</dbReference>
<organism evidence="7 8">
    <name type="scientific">Paludibaculum fermentans</name>
    <dbReference type="NCBI Taxonomy" id="1473598"/>
    <lineage>
        <taxon>Bacteria</taxon>
        <taxon>Pseudomonadati</taxon>
        <taxon>Acidobacteriota</taxon>
        <taxon>Terriglobia</taxon>
        <taxon>Bryobacterales</taxon>
        <taxon>Bryobacteraceae</taxon>
        <taxon>Paludibaculum</taxon>
    </lineage>
</organism>
<comment type="similarity">
    <text evidence="2">Belongs to the VgrG protein family.</text>
</comment>
<dbReference type="AlphaFoldDB" id="A0A7S7SKC8"/>